<dbReference type="Proteomes" id="UP000005778">
    <property type="component" value="Chromosome"/>
</dbReference>
<dbReference type="AlphaFoldDB" id="I5B7K9"/>
<reference evidence="1 2" key="2">
    <citation type="submission" date="2012-02" db="EMBL/GenBank/DDBJ databases">
        <title>Improved High-Quality Draft sequence of Desulfobacter postgatei 2ac9.</title>
        <authorList>
            <consortium name="US DOE Joint Genome Institute"/>
            <person name="Lucas S."/>
            <person name="Han J."/>
            <person name="Lapidus A."/>
            <person name="Cheng J.-F."/>
            <person name="Goodwin L."/>
            <person name="Pitluck S."/>
            <person name="Peters L."/>
            <person name="Ovchinnikova G."/>
            <person name="Held B."/>
            <person name="Detter J.C."/>
            <person name="Han C."/>
            <person name="Tapia R."/>
            <person name="Land M."/>
            <person name="Hauser L."/>
            <person name="Kyrpides N."/>
            <person name="Ivanova N."/>
            <person name="Pagani I."/>
            <person name="Orellana R."/>
            <person name="Lovley D."/>
            <person name="Woyke T."/>
        </authorList>
    </citation>
    <scope>NUCLEOTIDE SEQUENCE [LARGE SCALE GENOMIC DNA]</scope>
    <source>
        <strain evidence="1 2">2ac9</strain>
    </source>
</reference>
<proteinExistence type="predicted"/>
<evidence type="ECO:0000313" key="1">
    <source>
        <dbReference type="EMBL" id="EIM65472.1"/>
    </source>
</evidence>
<dbReference type="HOGENOM" id="CLU_1056597_0_0_7"/>
<name>I5B7K9_9BACT</name>
<dbReference type="eggNOG" id="ENOG5033C9I">
    <property type="taxonomic scope" value="Bacteria"/>
</dbReference>
<gene>
    <name evidence="1" type="ORF">DespoDRAFT_03737</name>
</gene>
<evidence type="ECO:0000313" key="2">
    <source>
        <dbReference type="Proteomes" id="UP000005778"/>
    </source>
</evidence>
<dbReference type="RefSeq" id="WP_004075698.1">
    <property type="nucleotide sequence ID" value="NZ_CM001488.1"/>
</dbReference>
<keyword evidence="2" id="KW-1185">Reference proteome</keyword>
<dbReference type="EMBL" id="CM001488">
    <property type="protein sequence ID" value="EIM65472.1"/>
    <property type="molecule type" value="Genomic_DNA"/>
</dbReference>
<protein>
    <submittedName>
        <fullName evidence="1">VRR-NUC domain-containing protein</fullName>
    </submittedName>
</protein>
<reference evidence="1 2" key="1">
    <citation type="submission" date="2011-09" db="EMBL/GenBank/DDBJ databases">
        <authorList>
            <consortium name="US DOE Joint Genome Institute (JGI-PGF)"/>
            <person name="Lucas S."/>
            <person name="Han J."/>
            <person name="Lapidus A."/>
            <person name="Cheng J.-F."/>
            <person name="Goodwin L."/>
            <person name="Pitluck S."/>
            <person name="Peters L."/>
            <person name="Land M.L."/>
            <person name="Hauser L."/>
            <person name="Orellana R."/>
            <person name="Lovley D."/>
            <person name="Woyke T.J."/>
        </authorList>
    </citation>
    <scope>NUCLEOTIDE SEQUENCE [LARGE SCALE GENOMIC DNA]</scope>
    <source>
        <strain evidence="1 2">2ac9</strain>
    </source>
</reference>
<dbReference type="OrthoDB" id="7054803at2"/>
<accession>I5B7K9</accession>
<sequence>MRNKKAVIDAGIPIEQLKLIAVKREKLQWKYGEKGKLCNIEDACIEAMRDKGWNGFHDEGGALRILIKCAALPDIAKMNIKNHYPNAGANFYYNSEHPTLPLHEFTGMQLLENITNATNKQILKNIKFLQVFQSGRPINTMPFSQFLHPSSEKFLMEMFNHVGIKRLYEIAKLVCLQKKMPKTALEHKHCMGTSRDLKEIHKWKAAKPDRFSFPDLTLIGNQGIKFFEVKSPSDKVSPFQINAFIQVLFPLGLSGVILEVLKA</sequence>
<organism evidence="1 2">
    <name type="scientific">Desulfobacter postgatei 2ac9</name>
    <dbReference type="NCBI Taxonomy" id="879212"/>
    <lineage>
        <taxon>Bacteria</taxon>
        <taxon>Pseudomonadati</taxon>
        <taxon>Thermodesulfobacteriota</taxon>
        <taxon>Desulfobacteria</taxon>
        <taxon>Desulfobacterales</taxon>
        <taxon>Desulfobacteraceae</taxon>
        <taxon>Desulfobacter</taxon>
    </lineage>
</organism>